<comment type="caution">
    <text evidence="1">The sequence shown here is derived from an EMBL/GenBank/DDBJ whole genome shotgun (WGS) entry which is preliminary data.</text>
</comment>
<proteinExistence type="predicted"/>
<dbReference type="Proteomes" id="UP000317730">
    <property type="component" value="Unassembled WGS sequence"/>
</dbReference>
<dbReference type="EMBL" id="BJMV01000007">
    <property type="protein sequence ID" value="GEB85680.1"/>
    <property type="molecule type" value="Genomic_DNA"/>
</dbReference>
<gene>
    <name evidence="1" type="ORF">APE01nite_14770</name>
</gene>
<accession>A0A4Y3TXH0</accession>
<evidence type="ECO:0000313" key="2">
    <source>
        <dbReference type="Proteomes" id="UP000317730"/>
    </source>
</evidence>
<dbReference type="AlphaFoldDB" id="A0A4Y3TXH0"/>
<sequence length="75" mass="8314">MKDEGNLGLAQQGAEHCRDDTAEVITGLSGAAGRDGSEHEVFPLWENFLADKIPLFFNRLWCELRDSKVKNPAVV</sequence>
<organism evidence="1 2">
    <name type="scientific">Acetobacter peroxydans</name>
    <dbReference type="NCBI Taxonomy" id="104098"/>
    <lineage>
        <taxon>Bacteria</taxon>
        <taxon>Pseudomonadati</taxon>
        <taxon>Pseudomonadota</taxon>
        <taxon>Alphaproteobacteria</taxon>
        <taxon>Acetobacterales</taxon>
        <taxon>Acetobacteraceae</taxon>
        <taxon>Acetobacter</taxon>
    </lineage>
</organism>
<name>A0A4Y3TXH0_9PROT</name>
<keyword evidence="2" id="KW-1185">Reference proteome</keyword>
<reference evidence="1 2" key="1">
    <citation type="submission" date="2019-06" db="EMBL/GenBank/DDBJ databases">
        <title>Whole genome shotgun sequence of Acetobacter peroxydans NBRC 13755.</title>
        <authorList>
            <person name="Hosoyama A."/>
            <person name="Uohara A."/>
            <person name="Ohji S."/>
            <person name="Ichikawa N."/>
        </authorList>
    </citation>
    <scope>NUCLEOTIDE SEQUENCE [LARGE SCALE GENOMIC DNA]</scope>
    <source>
        <strain evidence="1 2">NBRC 13755</strain>
    </source>
</reference>
<protein>
    <submittedName>
        <fullName evidence="1">Uncharacterized protein</fullName>
    </submittedName>
</protein>
<evidence type="ECO:0000313" key="1">
    <source>
        <dbReference type="EMBL" id="GEB85680.1"/>
    </source>
</evidence>